<gene>
    <name evidence="5" type="ORF">ACFO0B_08195</name>
</gene>
<name>A0ABV8DPF3_9NOCA</name>
<dbReference type="EMBL" id="JBHSAX010000007">
    <property type="protein sequence ID" value="MFC3961966.1"/>
    <property type="molecule type" value="Genomic_DNA"/>
</dbReference>
<dbReference type="SUPFAM" id="SSF46689">
    <property type="entry name" value="Homeodomain-like"/>
    <property type="match status" value="1"/>
</dbReference>
<evidence type="ECO:0000313" key="6">
    <source>
        <dbReference type="Proteomes" id="UP001595696"/>
    </source>
</evidence>
<feature type="domain" description="HTH tetR-type" evidence="4">
    <location>
        <begin position="9"/>
        <end position="69"/>
    </location>
</feature>
<dbReference type="RefSeq" id="WP_378611723.1">
    <property type="nucleotide sequence ID" value="NZ_JBHSAX010000007.1"/>
</dbReference>
<feature type="region of interest" description="Disordered" evidence="3">
    <location>
        <begin position="193"/>
        <end position="217"/>
    </location>
</feature>
<dbReference type="InterPro" id="IPR001647">
    <property type="entry name" value="HTH_TetR"/>
</dbReference>
<dbReference type="InterPro" id="IPR009057">
    <property type="entry name" value="Homeodomain-like_sf"/>
</dbReference>
<dbReference type="Pfam" id="PF00440">
    <property type="entry name" value="TetR_N"/>
    <property type="match status" value="1"/>
</dbReference>
<dbReference type="PROSITE" id="PS50977">
    <property type="entry name" value="HTH_TETR_2"/>
    <property type="match status" value="1"/>
</dbReference>
<accession>A0ABV8DPF3</accession>
<dbReference type="PANTHER" id="PTHR30055">
    <property type="entry name" value="HTH-TYPE TRANSCRIPTIONAL REGULATOR RUTR"/>
    <property type="match status" value="1"/>
</dbReference>
<dbReference type="InterPro" id="IPR050109">
    <property type="entry name" value="HTH-type_TetR-like_transc_reg"/>
</dbReference>
<evidence type="ECO:0000256" key="1">
    <source>
        <dbReference type="ARBA" id="ARBA00023125"/>
    </source>
</evidence>
<protein>
    <submittedName>
        <fullName evidence="5">TetR/AcrR family transcriptional regulator</fullName>
    </submittedName>
</protein>
<evidence type="ECO:0000313" key="5">
    <source>
        <dbReference type="EMBL" id="MFC3961966.1"/>
    </source>
</evidence>
<feature type="compositionally biased region" description="Low complexity" evidence="3">
    <location>
        <begin position="207"/>
        <end position="217"/>
    </location>
</feature>
<dbReference type="PRINTS" id="PR00455">
    <property type="entry name" value="HTHTETR"/>
</dbReference>
<dbReference type="Gene3D" id="1.10.357.10">
    <property type="entry name" value="Tetracycline Repressor, domain 2"/>
    <property type="match status" value="1"/>
</dbReference>
<organism evidence="5 6">
    <name type="scientific">Nocardia jiangsuensis</name>
    <dbReference type="NCBI Taxonomy" id="1691563"/>
    <lineage>
        <taxon>Bacteria</taxon>
        <taxon>Bacillati</taxon>
        <taxon>Actinomycetota</taxon>
        <taxon>Actinomycetes</taxon>
        <taxon>Mycobacteriales</taxon>
        <taxon>Nocardiaceae</taxon>
        <taxon>Nocardia</taxon>
    </lineage>
</organism>
<evidence type="ECO:0000259" key="4">
    <source>
        <dbReference type="PROSITE" id="PS50977"/>
    </source>
</evidence>
<sequence>MVRRRLTPEQRRAQIVEAGAGLFADRPYEAVLMEEVAAAAGISRALLYRHFPAKRDLFVAVYEQAAARLLVDSSFDPELPVPEQISAALDTHLDYFEANPHAVLAANKVLAADPTVQGIIAGELGELRRRMLDELGLPEARRAAAESVIGAWLTFVRVLTVDWLEHGTLTRADMHAVSTGALLGALTPLLGDSAVRTPPDAPPSPMPRASRSPEATR</sequence>
<reference evidence="6" key="1">
    <citation type="journal article" date="2019" name="Int. J. Syst. Evol. Microbiol.">
        <title>The Global Catalogue of Microorganisms (GCM) 10K type strain sequencing project: providing services to taxonomists for standard genome sequencing and annotation.</title>
        <authorList>
            <consortium name="The Broad Institute Genomics Platform"/>
            <consortium name="The Broad Institute Genome Sequencing Center for Infectious Disease"/>
            <person name="Wu L."/>
            <person name="Ma J."/>
        </authorList>
    </citation>
    <scope>NUCLEOTIDE SEQUENCE [LARGE SCALE GENOMIC DNA]</scope>
    <source>
        <strain evidence="6">CGMCC 4.7330</strain>
    </source>
</reference>
<dbReference type="PANTHER" id="PTHR30055:SF174">
    <property type="entry name" value="TRANSCRIPTIONAL REGULATORY PROTEIN (PROBABLY TETR-FAMILY)-RELATED"/>
    <property type="match status" value="1"/>
</dbReference>
<keyword evidence="6" id="KW-1185">Reference proteome</keyword>
<comment type="caution">
    <text evidence="5">The sequence shown here is derived from an EMBL/GenBank/DDBJ whole genome shotgun (WGS) entry which is preliminary data.</text>
</comment>
<evidence type="ECO:0000256" key="2">
    <source>
        <dbReference type="PROSITE-ProRule" id="PRU00335"/>
    </source>
</evidence>
<feature type="DNA-binding region" description="H-T-H motif" evidence="2">
    <location>
        <begin position="32"/>
        <end position="51"/>
    </location>
</feature>
<dbReference type="Proteomes" id="UP001595696">
    <property type="component" value="Unassembled WGS sequence"/>
</dbReference>
<proteinExistence type="predicted"/>
<evidence type="ECO:0000256" key="3">
    <source>
        <dbReference type="SAM" id="MobiDB-lite"/>
    </source>
</evidence>
<keyword evidence="1 2" id="KW-0238">DNA-binding</keyword>